<protein>
    <recommendedName>
        <fullName evidence="3">Tail fiber assembly protein</fullName>
    </recommendedName>
</protein>
<evidence type="ECO:0000313" key="1">
    <source>
        <dbReference type="EMBL" id="OJR55040.1"/>
    </source>
</evidence>
<sequence length="140" mass="15808">MAKYYSKETGGFYDDRLKEDYDKNGSWPSDTVHIPDDLYDELLSGYGNGKIIIANGDGYPMLSDPQPMSLEDRVSIAENTKSSLMNDVSIKISTLQDAVDMDIATDEEIEMLTKLKRYRVLLNRVDTSVDADISWPEMPV</sequence>
<evidence type="ECO:0008006" key="3">
    <source>
        <dbReference type="Google" id="ProtNLM"/>
    </source>
</evidence>
<gene>
    <name evidence="1" type="ORF">BK383_10740</name>
</gene>
<comment type="caution">
    <text evidence="1">The sequence shown here is derived from an EMBL/GenBank/DDBJ whole genome shotgun (WGS) entry which is preliminary data.</text>
</comment>
<dbReference type="InterPro" id="IPR051220">
    <property type="entry name" value="TFA_Chaperone"/>
</dbReference>
<dbReference type="Pfam" id="PF02413">
    <property type="entry name" value="Caudo_TAP"/>
    <property type="match status" value="1"/>
</dbReference>
<proteinExistence type="predicted"/>
<dbReference type="AlphaFoldDB" id="A0A831DC94"/>
<dbReference type="EMBL" id="MOKI01000023">
    <property type="protein sequence ID" value="OJR55040.1"/>
    <property type="molecule type" value="Genomic_DNA"/>
</dbReference>
<dbReference type="RefSeq" id="WP_021551753.1">
    <property type="nucleotide sequence ID" value="NZ_CANDXT010000003.1"/>
</dbReference>
<dbReference type="InterPro" id="IPR003458">
    <property type="entry name" value="Phage_T4_Gp38_tail_assem"/>
</dbReference>
<dbReference type="PANTHER" id="PTHR34413:SF2">
    <property type="entry name" value="PROPHAGE TAIL FIBER ASSEMBLY PROTEIN HOMOLOG TFAE-RELATED"/>
    <property type="match status" value="1"/>
</dbReference>
<accession>A0A831DC94</accession>
<organism evidence="1 2">
    <name type="scientific">Escherichia coli</name>
    <dbReference type="NCBI Taxonomy" id="562"/>
    <lineage>
        <taxon>Bacteria</taxon>
        <taxon>Pseudomonadati</taxon>
        <taxon>Pseudomonadota</taxon>
        <taxon>Gammaproteobacteria</taxon>
        <taxon>Enterobacterales</taxon>
        <taxon>Enterobacteriaceae</taxon>
        <taxon>Escherichia</taxon>
    </lineage>
</organism>
<name>A0A831DC94_ECOLX</name>
<dbReference type="Proteomes" id="UP000184277">
    <property type="component" value="Unassembled WGS sequence"/>
</dbReference>
<reference evidence="1 2" key="1">
    <citation type="submission" date="2016-10" db="EMBL/GenBank/DDBJ databases">
        <title>Comprehensive resistome analysis reveals the prevalence of NDM and MCR-1 in Chinese poultry production.</title>
        <authorList>
            <person name="Wang Y."/>
            <person name="Zhang R."/>
            <person name="Li J."/>
            <person name="Wu Z."/>
            <person name="Wenjuan Y."/>
            <person name="Schwarz S."/>
            <person name="Tyrrell J."/>
            <person name="Zheng Y."/>
            <person name="Wang S."/>
            <person name="Shen Z."/>
            <person name="Liu Z."/>
            <person name="Lei L."/>
            <person name="Li M."/>
            <person name="Zhang Q."/>
            <person name="Wu C."/>
            <person name="Zhang Q."/>
            <person name="Wu Y."/>
            <person name="Walsh T."/>
            <person name="Shen J."/>
        </authorList>
    </citation>
    <scope>NUCLEOTIDE SEQUENCE [LARGE SCALE GENOMIC DNA]</scope>
    <source>
        <strain evidence="1 2">570</strain>
    </source>
</reference>
<dbReference type="PANTHER" id="PTHR34413">
    <property type="entry name" value="PROPHAGE TAIL FIBER ASSEMBLY PROTEIN HOMOLOG TFAE-RELATED-RELATED"/>
    <property type="match status" value="1"/>
</dbReference>
<evidence type="ECO:0000313" key="2">
    <source>
        <dbReference type="Proteomes" id="UP000184277"/>
    </source>
</evidence>